<proteinExistence type="inferred from homology"/>
<dbReference type="SUPFAM" id="SSF63380">
    <property type="entry name" value="Riboflavin synthase domain-like"/>
    <property type="match status" value="1"/>
</dbReference>
<accession>A0A0X8P486</accession>
<sequence>MRPFPLPRRDVPCIVLRARDVARDMRRLTLGGPELSAWLARPGVDLPGAWVKVFPPGVPGRAYTLRAIDFDASTVEIDFVMHDDTAGTVSAWARRARPGDAVAIAGPRDGGFTLQADARWVWLGADASAWPAACRIIEALPSGIQVLGVRHPAGEDADWPAIASAHTPQWAAHSEPPRQDEAPALAPDGPGQVWLAGQAGWVKAWRAHWLRRLRFDPARVSAKGYWKTGEQDYRE</sequence>
<evidence type="ECO:0000259" key="3">
    <source>
        <dbReference type="PROSITE" id="PS51384"/>
    </source>
</evidence>
<dbReference type="Proteomes" id="UP000060602">
    <property type="component" value="Chromosome"/>
</dbReference>
<dbReference type="InterPro" id="IPR007037">
    <property type="entry name" value="SIP_rossman_dom"/>
</dbReference>
<dbReference type="PROSITE" id="PS51384">
    <property type="entry name" value="FAD_FR"/>
    <property type="match status" value="1"/>
</dbReference>
<dbReference type="PANTHER" id="PTHR30157:SF0">
    <property type="entry name" value="NADPH-DEPENDENT FERRIC-CHELATE REDUCTASE"/>
    <property type="match status" value="1"/>
</dbReference>
<gene>
    <name evidence="4" type="ORF">AL504_28465</name>
</gene>
<evidence type="ECO:0000256" key="2">
    <source>
        <dbReference type="SAM" id="MobiDB-lite"/>
    </source>
</evidence>
<comment type="similarity">
    <text evidence="1">Belongs to the SIP oxidoreductase family.</text>
</comment>
<dbReference type="PANTHER" id="PTHR30157">
    <property type="entry name" value="FERRIC REDUCTASE, NADPH-DEPENDENT"/>
    <property type="match status" value="1"/>
</dbReference>
<evidence type="ECO:0000313" key="4">
    <source>
        <dbReference type="EMBL" id="AMG39587.2"/>
    </source>
</evidence>
<organism evidence="4 5">
    <name type="scientific">Alcaligenes xylosoxydans xylosoxydans</name>
    <name type="common">Achromobacter xylosoxidans</name>
    <dbReference type="NCBI Taxonomy" id="85698"/>
    <lineage>
        <taxon>Bacteria</taxon>
        <taxon>Pseudomonadati</taxon>
        <taxon>Pseudomonadota</taxon>
        <taxon>Betaproteobacteria</taxon>
        <taxon>Burkholderiales</taxon>
        <taxon>Alcaligenaceae</taxon>
        <taxon>Achromobacter</taxon>
    </lineage>
</organism>
<dbReference type="Gene3D" id="2.40.30.10">
    <property type="entry name" value="Translation factors"/>
    <property type="match status" value="1"/>
</dbReference>
<reference evidence="5" key="1">
    <citation type="submission" date="2015-12" db="EMBL/GenBank/DDBJ databases">
        <title>FDA dAtabase for Regulatory Grade micrObial Sequences (FDA-ARGOS): Supporting development and validation of Infectious Disease Dx tests.</title>
        <authorList>
            <person name="Case J."/>
            <person name="Tallon L."/>
            <person name="Sadzewicz L."/>
            <person name="Sengamalay N."/>
            <person name="Ott S."/>
            <person name="Godinez A."/>
            <person name="Nagaraj S."/>
            <person name="Nadendla S."/>
            <person name="Sichtig H."/>
        </authorList>
    </citation>
    <scope>NUCLEOTIDE SEQUENCE [LARGE SCALE GENOMIC DNA]</scope>
    <source>
        <strain evidence="5">FDAARGOS_147</strain>
    </source>
</reference>
<dbReference type="InterPro" id="IPR013113">
    <property type="entry name" value="SIP_FAD-bd"/>
</dbReference>
<dbReference type="InterPro" id="IPR039261">
    <property type="entry name" value="FNR_nucleotide-bd"/>
</dbReference>
<feature type="domain" description="FAD-binding FR-type" evidence="3">
    <location>
        <begin position="8"/>
        <end position="115"/>
    </location>
</feature>
<dbReference type="InterPro" id="IPR039374">
    <property type="entry name" value="SIP_fam"/>
</dbReference>
<dbReference type="InterPro" id="IPR017938">
    <property type="entry name" value="Riboflavin_synthase-like_b-brl"/>
</dbReference>
<name>A0A0X8P486_ALCXX</name>
<dbReference type="AlphaFoldDB" id="A0A0X8P486"/>
<dbReference type="GO" id="GO:0016491">
    <property type="term" value="F:oxidoreductase activity"/>
    <property type="evidence" value="ECO:0007669"/>
    <property type="project" value="InterPro"/>
</dbReference>
<dbReference type="CDD" id="cd06193">
    <property type="entry name" value="siderophore_interacting"/>
    <property type="match status" value="1"/>
</dbReference>
<evidence type="ECO:0000313" key="5">
    <source>
        <dbReference type="Proteomes" id="UP000060602"/>
    </source>
</evidence>
<dbReference type="InterPro" id="IPR017927">
    <property type="entry name" value="FAD-bd_FR_type"/>
</dbReference>
<evidence type="ECO:0000256" key="1">
    <source>
        <dbReference type="ARBA" id="ARBA00035644"/>
    </source>
</evidence>
<dbReference type="RefSeq" id="WP_104021747.1">
    <property type="nucleotide sequence ID" value="NZ_CP014060.2"/>
</dbReference>
<feature type="region of interest" description="Disordered" evidence="2">
    <location>
        <begin position="167"/>
        <end position="186"/>
    </location>
</feature>
<protein>
    <submittedName>
        <fullName evidence="4">NADPH-dependent ferric siderophore reductase</fullName>
    </submittedName>
</protein>
<dbReference type="Pfam" id="PF04954">
    <property type="entry name" value="SIP"/>
    <property type="match status" value="1"/>
</dbReference>
<dbReference type="Pfam" id="PF08021">
    <property type="entry name" value="FAD_binding_9"/>
    <property type="match status" value="1"/>
</dbReference>
<dbReference type="Gene3D" id="3.40.50.80">
    <property type="entry name" value="Nucleotide-binding domain of ferredoxin-NADP reductase (FNR) module"/>
    <property type="match status" value="1"/>
</dbReference>
<dbReference type="EMBL" id="CP014060">
    <property type="protein sequence ID" value="AMG39587.2"/>
    <property type="molecule type" value="Genomic_DNA"/>
</dbReference>